<accession>A0A0L0F7S2</accession>
<name>A0A0L0F7S2_9EUKA</name>
<feature type="non-terminal residue" evidence="10">
    <location>
        <position position="94"/>
    </location>
</feature>
<evidence type="ECO:0000313" key="10">
    <source>
        <dbReference type="EMBL" id="KNC72782.1"/>
    </source>
</evidence>
<dbReference type="SUPFAM" id="SSF56112">
    <property type="entry name" value="Protein kinase-like (PK-like)"/>
    <property type="match status" value="1"/>
</dbReference>
<dbReference type="EMBL" id="KQ246513">
    <property type="protein sequence ID" value="KNC72782.1"/>
    <property type="molecule type" value="Genomic_DNA"/>
</dbReference>
<dbReference type="Gene3D" id="1.10.510.10">
    <property type="entry name" value="Transferase(Phosphotransferase) domain 1"/>
    <property type="match status" value="1"/>
</dbReference>
<dbReference type="STRING" id="667725.A0A0L0F7S2"/>
<dbReference type="AlphaFoldDB" id="A0A0L0F7S2"/>
<keyword evidence="2" id="KW-0723">Serine/threonine-protein kinase</keyword>
<dbReference type="OrthoDB" id="63267at2759"/>
<keyword evidence="4" id="KW-0547">Nucleotide-binding</keyword>
<comment type="catalytic activity">
    <reaction evidence="8">
        <text>L-seryl-[protein] + ATP = O-phospho-L-seryl-[protein] + ADP + H(+)</text>
        <dbReference type="Rhea" id="RHEA:17989"/>
        <dbReference type="Rhea" id="RHEA-COMP:9863"/>
        <dbReference type="Rhea" id="RHEA-COMP:11604"/>
        <dbReference type="ChEBI" id="CHEBI:15378"/>
        <dbReference type="ChEBI" id="CHEBI:29999"/>
        <dbReference type="ChEBI" id="CHEBI:30616"/>
        <dbReference type="ChEBI" id="CHEBI:83421"/>
        <dbReference type="ChEBI" id="CHEBI:456216"/>
        <dbReference type="EC" id="2.7.11.1"/>
    </reaction>
</comment>
<dbReference type="GO" id="GO:0035556">
    <property type="term" value="P:intracellular signal transduction"/>
    <property type="evidence" value="ECO:0007669"/>
    <property type="project" value="TreeGrafter"/>
</dbReference>
<keyword evidence="6" id="KW-0067">ATP-binding</keyword>
<dbReference type="PROSITE" id="PS50011">
    <property type="entry name" value="PROTEIN_KINASE_DOM"/>
    <property type="match status" value="1"/>
</dbReference>
<dbReference type="PANTHER" id="PTHR24356:SF184">
    <property type="entry name" value="SERINE_THREONINE-PROTEIN KINASE TRICORNERED"/>
    <property type="match status" value="1"/>
</dbReference>
<comment type="catalytic activity">
    <reaction evidence="7">
        <text>L-threonyl-[protein] + ATP = O-phospho-L-threonyl-[protein] + ADP + H(+)</text>
        <dbReference type="Rhea" id="RHEA:46608"/>
        <dbReference type="Rhea" id="RHEA-COMP:11060"/>
        <dbReference type="Rhea" id="RHEA-COMP:11605"/>
        <dbReference type="ChEBI" id="CHEBI:15378"/>
        <dbReference type="ChEBI" id="CHEBI:30013"/>
        <dbReference type="ChEBI" id="CHEBI:30616"/>
        <dbReference type="ChEBI" id="CHEBI:61977"/>
        <dbReference type="ChEBI" id="CHEBI:456216"/>
        <dbReference type="EC" id="2.7.11.1"/>
    </reaction>
</comment>
<dbReference type="GeneID" id="25915163"/>
<keyword evidence="5" id="KW-0418">Kinase</keyword>
<evidence type="ECO:0000256" key="6">
    <source>
        <dbReference type="ARBA" id="ARBA00022840"/>
    </source>
</evidence>
<dbReference type="GO" id="GO:0004674">
    <property type="term" value="F:protein serine/threonine kinase activity"/>
    <property type="evidence" value="ECO:0007669"/>
    <property type="project" value="UniProtKB-KW"/>
</dbReference>
<evidence type="ECO:0000256" key="5">
    <source>
        <dbReference type="ARBA" id="ARBA00022777"/>
    </source>
</evidence>
<dbReference type="Gene3D" id="3.30.200.20">
    <property type="entry name" value="Phosphorylase Kinase, domain 1"/>
    <property type="match status" value="1"/>
</dbReference>
<evidence type="ECO:0000256" key="3">
    <source>
        <dbReference type="ARBA" id="ARBA00022679"/>
    </source>
</evidence>
<evidence type="ECO:0000256" key="1">
    <source>
        <dbReference type="ARBA" id="ARBA00012513"/>
    </source>
</evidence>
<dbReference type="eggNOG" id="KOG0605">
    <property type="taxonomic scope" value="Eukaryota"/>
</dbReference>
<feature type="domain" description="Protein kinase" evidence="9">
    <location>
        <begin position="1"/>
        <end position="94"/>
    </location>
</feature>
<evidence type="ECO:0000256" key="8">
    <source>
        <dbReference type="ARBA" id="ARBA00048679"/>
    </source>
</evidence>
<dbReference type="RefSeq" id="XP_014146684.1">
    <property type="nucleotide sequence ID" value="XM_014291209.1"/>
</dbReference>
<dbReference type="InterPro" id="IPR011009">
    <property type="entry name" value="Kinase-like_dom_sf"/>
</dbReference>
<dbReference type="Pfam" id="PF00069">
    <property type="entry name" value="Pkinase"/>
    <property type="match status" value="1"/>
</dbReference>
<protein>
    <recommendedName>
        <fullName evidence="1">non-specific serine/threonine protein kinase</fullName>
        <ecNumber evidence="1">2.7.11.1</ecNumber>
    </recommendedName>
</protein>
<sequence length="94" mass="10976">MKLLRKVDMLQKEQAAHVRAERDILAEADNPWIVHLYYSFQDAANLYLIMEFLPGGDMMTLLIRYDTFSVDATRKFMAEMILALESIHELGFIH</sequence>
<dbReference type="PANTHER" id="PTHR24356">
    <property type="entry name" value="SERINE/THREONINE-PROTEIN KINASE"/>
    <property type="match status" value="1"/>
</dbReference>
<dbReference type="GO" id="GO:0005524">
    <property type="term" value="F:ATP binding"/>
    <property type="evidence" value="ECO:0007669"/>
    <property type="project" value="UniProtKB-KW"/>
</dbReference>
<proteinExistence type="predicted"/>
<dbReference type="InterPro" id="IPR050236">
    <property type="entry name" value="Ser_Thr_kinase_AGC"/>
</dbReference>
<dbReference type="Proteomes" id="UP000054560">
    <property type="component" value="Unassembled WGS sequence"/>
</dbReference>
<evidence type="ECO:0000256" key="7">
    <source>
        <dbReference type="ARBA" id="ARBA00047899"/>
    </source>
</evidence>
<evidence type="ECO:0000259" key="9">
    <source>
        <dbReference type="PROSITE" id="PS50011"/>
    </source>
</evidence>
<keyword evidence="11" id="KW-1185">Reference proteome</keyword>
<gene>
    <name evidence="10" type="ORF">SARC_14659</name>
</gene>
<dbReference type="InterPro" id="IPR000719">
    <property type="entry name" value="Prot_kinase_dom"/>
</dbReference>
<evidence type="ECO:0000256" key="2">
    <source>
        <dbReference type="ARBA" id="ARBA00022527"/>
    </source>
</evidence>
<evidence type="ECO:0000256" key="4">
    <source>
        <dbReference type="ARBA" id="ARBA00022741"/>
    </source>
</evidence>
<reference evidence="10 11" key="1">
    <citation type="submission" date="2011-02" db="EMBL/GenBank/DDBJ databases">
        <title>The Genome Sequence of Sphaeroforma arctica JP610.</title>
        <authorList>
            <consortium name="The Broad Institute Genome Sequencing Platform"/>
            <person name="Russ C."/>
            <person name="Cuomo C."/>
            <person name="Young S.K."/>
            <person name="Zeng Q."/>
            <person name="Gargeya S."/>
            <person name="Alvarado L."/>
            <person name="Berlin A."/>
            <person name="Chapman S.B."/>
            <person name="Chen Z."/>
            <person name="Freedman E."/>
            <person name="Gellesch M."/>
            <person name="Goldberg J."/>
            <person name="Griggs A."/>
            <person name="Gujja S."/>
            <person name="Heilman E."/>
            <person name="Heiman D."/>
            <person name="Howarth C."/>
            <person name="Mehta T."/>
            <person name="Neiman D."/>
            <person name="Pearson M."/>
            <person name="Roberts A."/>
            <person name="Saif S."/>
            <person name="Shea T."/>
            <person name="Shenoy N."/>
            <person name="Sisk P."/>
            <person name="Stolte C."/>
            <person name="Sykes S."/>
            <person name="White J."/>
            <person name="Yandava C."/>
            <person name="Burger G."/>
            <person name="Gray M.W."/>
            <person name="Holland P.W.H."/>
            <person name="King N."/>
            <person name="Lang F.B.F."/>
            <person name="Roger A.J."/>
            <person name="Ruiz-Trillo I."/>
            <person name="Haas B."/>
            <person name="Nusbaum C."/>
            <person name="Birren B."/>
        </authorList>
    </citation>
    <scope>NUCLEOTIDE SEQUENCE [LARGE SCALE GENOMIC DNA]</scope>
    <source>
        <strain evidence="10 11">JP610</strain>
    </source>
</reference>
<evidence type="ECO:0000313" key="11">
    <source>
        <dbReference type="Proteomes" id="UP000054560"/>
    </source>
</evidence>
<dbReference type="EC" id="2.7.11.1" evidence="1"/>
<organism evidence="10 11">
    <name type="scientific">Sphaeroforma arctica JP610</name>
    <dbReference type="NCBI Taxonomy" id="667725"/>
    <lineage>
        <taxon>Eukaryota</taxon>
        <taxon>Ichthyosporea</taxon>
        <taxon>Ichthyophonida</taxon>
        <taxon>Sphaeroforma</taxon>
    </lineage>
</organism>
<keyword evidence="3" id="KW-0808">Transferase</keyword>